<dbReference type="GO" id="GO:0005524">
    <property type="term" value="F:ATP binding"/>
    <property type="evidence" value="ECO:0007669"/>
    <property type="project" value="UniProtKB-KW"/>
</dbReference>
<proteinExistence type="predicted"/>
<keyword evidence="5" id="KW-1185">Reference proteome</keyword>
<dbReference type="PROSITE" id="PS50043">
    <property type="entry name" value="HTH_LUXR_2"/>
    <property type="match status" value="1"/>
</dbReference>
<dbReference type="AlphaFoldDB" id="A0A562V1B4"/>
<dbReference type="InterPro" id="IPR041664">
    <property type="entry name" value="AAA_16"/>
</dbReference>
<dbReference type="GO" id="GO:0005737">
    <property type="term" value="C:cytoplasm"/>
    <property type="evidence" value="ECO:0007669"/>
    <property type="project" value="TreeGrafter"/>
</dbReference>
<dbReference type="OrthoDB" id="483at2"/>
<keyword evidence="2" id="KW-0067">ATP-binding</keyword>
<dbReference type="EMBL" id="VLLL01000006">
    <property type="protein sequence ID" value="TWJ11699.1"/>
    <property type="molecule type" value="Genomic_DNA"/>
</dbReference>
<evidence type="ECO:0000313" key="4">
    <source>
        <dbReference type="EMBL" id="TWJ11699.1"/>
    </source>
</evidence>
<evidence type="ECO:0000256" key="2">
    <source>
        <dbReference type="ARBA" id="ARBA00022840"/>
    </source>
</evidence>
<evidence type="ECO:0000256" key="1">
    <source>
        <dbReference type="ARBA" id="ARBA00022741"/>
    </source>
</evidence>
<protein>
    <submittedName>
        <fullName evidence="4">Regulatory LuxR family protein</fullName>
    </submittedName>
</protein>
<dbReference type="Pfam" id="PF00196">
    <property type="entry name" value="GerE"/>
    <property type="match status" value="1"/>
</dbReference>
<dbReference type="SMART" id="SM00421">
    <property type="entry name" value="HTH_LUXR"/>
    <property type="match status" value="1"/>
</dbReference>
<name>A0A562V1B4_9ACTN</name>
<dbReference type="GO" id="GO:0003677">
    <property type="term" value="F:DNA binding"/>
    <property type="evidence" value="ECO:0007669"/>
    <property type="project" value="InterPro"/>
</dbReference>
<evidence type="ECO:0000259" key="3">
    <source>
        <dbReference type="PROSITE" id="PS50043"/>
    </source>
</evidence>
<dbReference type="RefSeq" id="WP_147138205.1">
    <property type="nucleotide sequence ID" value="NZ_BAABIJ010000002.1"/>
</dbReference>
<dbReference type="PANTHER" id="PTHR16305:SF35">
    <property type="entry name" value="TRANSCRIPTIONAL ACTIVATOR DOMAIN"/>
    <property type="match status" value="1"/>
</dbReference>
<dbReference type="Pfam" id="PF13191">
    <property type="entry name" value="AAA_16"/>
    <property type="match status" value="1"/>
</dbReference>
<dbReference type="SUPFAM" id="SSF46894">
    <property type="entry name" value="C-terminal effector domain of the bipartite response regulators"/>
    <property type="match status" value="1"/>
</dbReference>
<dbReference type="PRINTS" id="PR00038">
    <property type="entry name" value="HTHLUXR"/>
</dbReference>
<dbReference type="SUPFAM" id="SSF52540">
    <property type="entry name" value="P-loop containing nucleoside triphosphate hydrolases"/>
    <property type="match status" value="1"/>
</dbReference>
<sequence>MLYGRETETARVDRLVRTARRGGSASLLLTGEPGSGKSALLDHAATLADDMTVLRATAVPAETGLPYAALHMLLRPLLHRLPELPAPQAAAIATAFGMRDGGEVNRFAIGLATLHLLAAAGADRPVLCLLDDTQWMDEPSSEAVGFAVRRLDADRVAVLMARRASAETTAPGGISVMHVPGLHRAAAERLLDACGVAPGLWPAMIGATGGNPLALRELARTGTAADFTDPGGPALPRRAQDLYAAELAVLDEVSRTVLVVAATQGGGDLDAVLRATERLGSPAAALDAAVAAGLVEVTGGEIRFRHPLLRSTVYQTAPATVRRDAHRALAEAYRAGGDADRAAWHAAASVTGTDDRIADELAHAADRARERGGHSTAVSLYARSAELSTGDAIRAARLIQAAESAGDTGMEAAARDLASRAATLTGDPHAMARIAELRAEAELLSGRPASVPDLLCAAAEAVADTDPGRAVILYTHLLNTAIQWGRPEWCGRARDGLVRFEAVGGHFDRAVAAGRGAVQVLTGDAATGTAAVRGLLEALRPIRSGLVGARHFAAELATLTDDLESAVPVSEALLDECRDGNLLGWLPTLHTTLGWQLTRSGRLREARIVTAEGLRLATDLGQHRPAARLEAVLRLLNAHTGTPDTAPAPDDTPGDAQPWVVAVRGWAAAVTDLAAGRGDEAAGRWDAVMTGPAGHTPVFHGWAPDHVEAATRSGRADTVRETADRFIRWARGTGRPPALALAARCEALLAGDERAEASFQDALRHHETHTREFDQARTRLVYGERLRRDRRRSDARRPLRAALDVFTRLGAAAWARRAGAELRATGESRADTTPAADLRDRLTPQELQVVTLAARGASNRDIGERMYLSPRTVGHHLYKAFPKLGVANRAELAALFPE</sequence>
<dbReference type="InterPro" id="IPR036388">
    <property type="entry name" value="WH-like_DNA-bd_sf"/>
</dbReference>
<keyword evidence="1" id="KW-0547">Nucleotide-binding</keyword>
<dbReference type="InterPro" id="IPR000792">
    <property type="entry name" value="Tscrpt_reg_LuxR_C"/>
</dbReference>
<dbReference type="InterPro" id="IPR016032">
    <property type="entry name" value="Sig_transdc_resp-reg_C-effctor"/>
</dbReference>
<dbReference type="Proteomes" id="UP000321617">
    <property type="component" value="Unassembled WGS sequence"/>
</dbReference>
<reference evidence="4 5" key="1">
    <citation type="journal article" date="2013" name="Stand. Genomic Sci.">
        <title>Genomic Encyclopedia of Type Strains, Phase I: The one thousand microbial genomes (KMG-I) project.</title>
        <authorList>
            <person name="Kyrpides N.C."/>
            <person name="Woyke T."/>
            <person name="Eisen J.A."/>
            <person name="Garrity G."/>
            <person name="Lilburn T.G."/>
            <person name="Beck B.J."/>
            <person name="Whitman W.B."/>
            <person name="Hugenholtz P."/>
            <person name="Klenk H.P."/>
        </authorList>
    </citation>
    <scope>NUCLEOTIDE SEQUENCE [LARGE SCALE GENOMIC DNA]</scope>
    <source>
        <strain evidence="4 5">DSM 45044</strain>
    </source>
</reference>
<accession>A0A562V1B4</accession>
<feature type="domain" description="HTH luxR-type" evidence="3">
    <location>
        <begin position="835"/>
        <end position="898"/>
    </location>
</feature>
<dbReference type="CDD" id="cd06170">
    <property type="entry name" value="LuxR_C_like"/>
    <property type="match status" value="1"/>
</dbReference>
<dbReference type="GO" id="GO:0006355">
    <property type="term" value="P:regulation of DNA-templated transcription"/>
    <property type="evidence" value="ECO:0007669"/>
    <property type="project" value="InterPro"/>
</dbReference>
<dbReference type="InterPro" id="IPR027417">
    <property type="entry name" value="P-loop_NTPase"/>
</dbReference>
<comment type="caution">
    <text evidence="4">The sequence shown here is derived from an EMBL/GenBank/DDBJ whole genome shotgun (WGS) entry which is preliminary data.</text>
</comment>
<gene>
    <name evidence="4" type="ORF">LX16_2426</name>
</gene>
<dbReference type="GO" id="GO:0004016">
    <property type="term" value="F:adenylate cyclase activity"/>
    <property type="evidence" value="ECO:0007669"/>
    <property type="project" value="TreeGrafter"/>
</dbReference>
<evidence type="ECO:0000313" key="5">
    <source>
        <dbReference type="Proteomes" id="UP000321617"/>
    </source>
</evidence>
<organism evidence="4 5">
    <name type="scientific">Stackebrandtia albiflava</name>
    <dbReference type="NCBI Taxonomy" id="406432"/>
    <lineage>
        <taxon>Bacteria</taxon>
        <taxon>Bacillati</taxon>
        <taxon>Actinomycetota</taxon>
        <taxon>Actinomycetes</taxon>
        <taxon>Glycomycetales</taxon>
        <taxon>Glycomycetaceae</taxon>
        <taxon>Stackebrandtia</taxon>
    </lineage>
</organism>
<dbReference type="Gene3D" id="1.10.10.10">
    <property type="entry name" value="Winged helix-like DNA-binding domain superfamily/Winged helix DNA-binding domain"/>
    <property type="match status" value="1"/>
</dbReference>
<dbReference type="PANTHER" id="PTHR16305">
    <property type="entry name" value="TESTICULAR SOLUBLE ADENYLYL CYCLASE"/>
    <property type="match status" value="1"/>
</dbReference>